<evidence type="ECO:0000256" key="6">
    <source>
        <dbReference type="ARBA" id="ARBA00022723"/>
    </source>
</evidence>
<dbReference type="GO" id="GO:0008168">
    <property type="term" value="F:methyltransferase activity"/>
    <property type="evidence" value="ECO:0007669"/>
    <property type="project" value="UniProtKB-KW"/>
</dbReference>
<feature type="binding site" evidence="8 10">
    <location>
        <position position="85"/>
    </location>
    <ligand>
        <name>3-methyl-2-oxobutanoate</name>
        <dbReference type="ChEBI" id="CHEBI:11851"/>
    </ligand>
</feature>
<feature type="binding site" evidence="8 11">
    <location>
        <position position="115"/>
    </location>
    <ligand>
        <name>Mg(2+)</name>
        <dbReference type="ChEBI" id="CHEBI:18420"/>
    </ligand>
</feature>
<dbReference type="NCBIfam" id="NF001452">
    <property type="entry name" value="PRK00311.1"/>
    <property type="match status" value="1"/>
</dbReference>
<keyword evidence="8" id="KW-0963">Cytoplasm</keyword>
<evidence type="ECO:0000256" key="3">
    <source>
        <dbReference type="ARBA" id="ARBA00011424"/>
    </source>
</evidence>
<evidence type="ECO:0000256" key="2">
    <source>
        <dbReference type="ARBA" id="ARBA00008676"/>
    </source>
</evidence>
<evidence type="ECO:0000256" key="9">
    <source>
        <dbReference type="PIRSR" id="PIRSR000388-1"/>
    </source>
</evidence>
<keyword evidence="6 8" id="KW-0479">Metal-binding</keyword>
<comment type="subcellular location">
    <subcellularLocation>
        <location evidence="8">Cytoplasm</location>
    </subcellularLocation>
</comment>
<reference evidence="13" key="1">
    <citation type="submission" date="2018-03" db="EMBL/GenBank/DDBJ databases">
        <authorList>
            <person name="Navarro De La Torre S."/>
        </authorList>
    </citation>
    <scope>NUCLEOTIDE SEQUENCE [LARGE SCALE GENOMIC DNA]</scope>
    <source>
        <strain evidence="13">EAod3</strain>
    </source>
</reference>
<dbReference type="AlphaFoldDB" id="A0A2R8CQX4"/>
<dbReference type="HAMAP" id="MF_00156">
    <property type="entry name" value="PanB"/>
    <property type="match status" value="1"/>
</dbReference>
<evidence type="ECO:0000256" key="1">
    <source>
        <dbReference type="ARBA" id="ARBA00005033"/>
    </source>
</evidence>
<evidence type="ECO:0000256" key="10">
    <source>
        <dbReference type="PIRSR" id="PIRSR000388-2"/>
    </source>
</evidence>
<dbReference type="FunFam" id="3.20.20.60:FF:000003">
    <property type="entry name" value="3-methyl-2-oxobutanoate hydroxymethyltransferase"/>
    <property type="match status" value="1"/>
</dbReference>
<dbReference type="UniPathway" id="UPA00028">
    <property type="reaction ID" value="UER00003"/>
</dbReference>
<dbReference type="SUPFAM" id="SSF51621">
    <property type="entry name" value="Phosphoenolpyruvate/pyruvate domain"/>
    <property type="match status" value="1"/>
</dbReference>
<evidence type="ECO:0000313" key="12">
    <source>
        <dbReference type="EMBL" id="SPJ35308.1"/>
    </source>
</evidence>
<organism evidence="12 13">
    <name type="scientific">Kushneria phyllosphaerae</name>
    <dbReference type="NCBI Taxonomy" id="2100822"/>
    <lineage>
        <taxon>Bacteria</taxon>
        <taxon>Pseudomonadati</taxon>
        <taxon>Pseudomonadota</taxon>
        <taxon>Gammaproteobacteria</taxon>
        <taxon>Oceanospirillales</taxon>
        <taxon>Halomonadaceae</taxon>
        <taxon>Kushneria</taxon>
    </lineage>
</organism>
<dbReference type="InterPro" id="IPR040442">
    <property type="entry name" value="Pyrv_kinase-like_dom_sf"/>
</dbReference>
<evidence type="ECO:0000256" key="8">
    <source>
        <dbReference type="HAMAP-Rule" id="MF_00156"/>
    </source>
</evidence>
<dbReference type="GO" id="GO:0000287">
    <property type="term" value="F:magnesium ion binding"/>
    <property type="evidence" value="ECO:0007669"/>
    <property type="project" value="TreeGrafter"/>
</dbReference>
<feature type="binding site" evidence="8 11">
    <location>
        <position position="46"/>
    </location>
    <ligand>
        <name>Mg(2+)</name>
        <dbReference type="ChEBI" id="CHEBI:18420"/>
    </ligand>
</feature>
<dbReference type="EC" id="2.1.2.11" evidence="8"/>
<sequence>MTRPINIRTLNERRAAGQPFSCLTAYDATLATLADNAGIDVLLIGDSLGMVLQGHTSTLPVTLEDMIYHTRCVARAGTSSLIMADLPFMTNITTPQTLQAAGQLMQAGAHMIKLEGEAWLAETVTALAQRGIPVCVHMGLTPQSVNALGGYRVQGRDDDQAEAMLNAAITLEQAGAGVILLECVPSELAGRIREALHVPVIGIGAGPDVDGQILVMHDMLGATTGRAPRFVKDFMAESGSIEGAFRAYHEAVTTRCFPAPEHCF</sequence>
<gene>
    <name evidence="8 12" type="primary">panB</name>
    <name evidence="12" type="ORF">KSP9073_03369</name>
</gene>
<dbReference type="Pfam" id="PF02548">
    <property type="entry name" value="Pantoate_transf"/>
    <property type="match status" value="1"/>
</dbReference>
<keyword evidence="13" id="KW-1185">Reference proteome</keyword>
<dbReference type="OrthoDB" id="9781789at2"/>
<name>A0A2R8CQX4_9GAMM</name>
<evidence type="ECO:0000256" key="7">
    <source>
        <dbReference type="ARBA" id="ARBA00056497"/>
    </source>
</evidence>
<dbReference type="GO" id="GO:0015940">
    <property type="term" value="P:pantothenate biosynthetic process"/>
    <property type="evidence" value="ECO:0007669"/>
    <property type="project" value="UniProtKB-UniRule"/>
</dbReference>
<dbReference type="GO" id="GO:0003864">
    <property type="term" value="F:3-methyl-2-oxobutanoate hydroxymethyltransferase activity"/>
    <property type="evidence" value="ECO:0007669"/>
    <property type="project" value="UniProtKB-UniRule"/>
</dbReference>
<evidence type="ECO:0000313" key="13">
    <source>
        <dbReference type="Proteomes" id="UP000244934"/>
    </source>
</evidence>
<comment type="pathway">
    <text evidence="1 8">Cofactor biosynthesis; (R)-pantothenate biosynthesis; (R)-pantoate from 3-methyl-2-oxobutanoate: step 1/2.</text>
</comment>
<dbReference type="GO" id="GO:0005737">
    <property type="term" value="C:cytoplasm"/>
    <property type="evidence" value="ECO:0007669"/>
    <property type="project" value="UniProtKB-SubCell"/>
</dbReference>
<comment type="catalytic activity">
    <reaction evidence="8">
        <text>(6R)-5,10-methylene-5,6,7,8-tetrahydrofolate + 3-methyl-2-oxobutanoate + H2O = 2-dehydropantoate + (6S)-5,6,7,8-tetrahydrofolate</text>
        <dbReference type="Rhea" id="RHEA:11824"/>
        <dbReference type="ChEBI" id="CHEBI:11561"/>
        <dbReference type="ChEBI" id="CHEBI:11851"/>
        <dbReference type="ChEBI" id="CHEBI:15377"/>
        <dbReference type="ChEBI" id="CHEBI:15636"/>
        <dbReference type="ChEBI" id="CHEBI:57453"/>
        <dbReference type="EC" id="2.1.2.11"/>
    </reaction>
</comment>
<evidence type="ECO:0000256" key="11">
    <source>
        <dbReference type="PIRSR" id="PIRSR000388-3"/>
    </source>
</evidence>
<dbReference type="Proteomes" id="UP000244934">
    <property type="component" value="Unassembled WGS sequence"/>
</dbReference>
<dbReference type="PANTHER" id="PTHR20881">
    <property type="entry name" value="3-METHYL-2-OXOBUTANOATE HYDROXYMETHYLTRANSFERASE"/>
    <property type="match status" value="1"/>
</dbReference>
<evidence type="ECO:0000256" key="5">
    <source>
        <dbReference type="ARBA" id="ARBA00022679"/>
    </source>
</evidence>
<dbReference type="RefSeq" id="WP_108844101.1">
    <property type="nucleotide sequence ID" value="NZ_ONZI01000005.1"/>
</dbReference>
<keyword evidence="5 8" id="KW-0808">Transferase</keyword>
<comment type="function">
    <text evidence="7 8">Catalyzes the reversible reaction in which hydroxymethyl group from 5,10-methylenetetrahydrofolate is transferred onto alpha-ketoisovalerate to form ketopantoate.</text>
</comment>
<dbReference type="InterPro" id="IPR003700">
    <property type="entry name" value="Pantoate_hydroxy_MeTrfase"/>
</dbReference>
<dbReference type="PIRSF" id="PIRSF000388">
    <property type="entry name" value="Pantoate_hydroxy_MeTrfase"/>
    <property type="match status" value="1"/>
</dbReference>
<dbReference type="CDD" id="cd06557">
    <property type="entry name" value="KPHMT-like"/>
    <property type="match status" value="1"/>
</dbReference>
<comment type="subunit">
    <text evidence="3 8">Homodecamer; pentamer of dimers.</text>
</comment>
<keyword evidence="4 8" id="KW-0566">Pantothenate biosynthesis</keyword>
<comment type="similarity">
    <text evidence="2 8">Belongs to the PanB family.</text>
</comment>
<dbReference type="Gene3D" id="3.20.20.60">
    <property type="entry name" value="Phosphoenolpyruvate-binding domains"/>
    <property type="match status" value="1"/>
</dbReference>
<dbReference type="PANTHER" id="PTHR20881:SF0">
    <property type="entry name" value="3-METHYL-2-OXOBUTANOATE HYDROXYMETHYLTRANSFERASE"/>
    <property type="match status" value="1"/>
</dbReference>
<accession>A0A2R8CQX4</accession>
<proteinExistence type="inferred from homology"/>
<feature type="binding site" evidence="8 11">
    <location>
        <position position="85"/>
    </location>
    <ligand>
        <name>Mg(2+)</name>
        <dbReference type="ChEBI" id="CHEBI:18420"/>
    </ligand>
</feature>
<feature type="binding site" evidence="8 10">
    <location>
        <begin position="46"/>
        <end position="47"/>
    </location>
    <ligand>
        <name>3-methyl-2-oxobutanoate</name>
        <dbReference type="ChEBI" id="CHEBI:11851"/>
    </ligand>
</feature>
<feature type="active site" description="Proton acceptor" evidence="8 9">
    <location>
        <position position="182"/>
    </location>
</feature>
<comment type="cofactor">
    <cofactor evidence="8 11">
        <name>Mg(2+)</name>
        <dbReference type="ChEBI" id="CHEBI:18420"/>
    </cofactor>
    <text evidence="8 11">Binds 1 Mg(2+) ion per subunit.</text>
</comment>
<dbReference type="NCBIfam" id="TIGR00222">
    <property type="entry name" value="panB"/>
    <property type="match status" value="1"/>
</dbReference>
<dbReference type="EMBL" id="ONZI01000005">
    <property type="protein sequence ID" value="SPJ35308.1"/>
    <property type="molecule type" value="Genomic_DNA"/>
</dbReference>
<evidence type="ECO:0000256" key="4">
    <source>
        <dbReference type="ARBA" id="ARBA00022655"/>
    </source>
</evidence>
<keyword evidence="8 11" id="KW-0460">Magnesium</keyword>
<dbReference type="GO" id="GO:0032259">
    <property type="term" value="P:methylation"/>
    <property type="evidence" value="ECO:0007669"/>
    <property type="project" value="UniProtKB-KW"/>
</dbReference>
<protein>
    <recommendedName>
        <fullName evidence="8">3-methyl-2-oxobutanoate hydroxymethyltransferase</fullName>
        <ecNumber evidence="8">2.1.2.11</ecNumber>
    </recommendedName>
    <alternativeName>
        <fullName evidence="8">Ketopantoate hydroxymethyltransferase</fullName>
        <shortName evidence="8">KPHMT</shortName>
    </alternativeName>
</protein>
<feature type="binding site" evidence="8 10">
    <location>
        <position position="113"/>
    </location>
    <ligand>
        <name>3-methyl-2-oxobutanoate</name>
        <dbReference type="ChEBI" id="CHEBI:11851"/>
    </ligand>
</feature>
<keyword evidence="12" id="KW-0489">Methyltransferase</keyword>
<dbReference type="InterPro" id="IPR015813">
    <property type="entry name" value="Pyrv/PenolPyrv_kinase-like_dom"/>
</dbReference>